<protein>
    <submittedName>
        <fullName evidence="1">Uncharacterized protein</fullName>
    </submittedName>
</protein>
<accession>A0AAD5LLC8</accession>
<dbReference type="Proteomes" id="UP000820818">
    <property type="component" value="Linkage Group LG1"/>
</dbReference>
<evidence type="ECO:0000313" key="2">
    <source>
        <dbReference type="Proteomes" id="UP000820818"/>
    </source>
</evidence>
<name>A0AAD5LLC8_9CRUS</name>
<comment type="caution">
    <text evidence="1">The sequence shown here is derived from an EMBL/GenBank/DDBJ whole genome shotgun (WGS) entry which is preliminary data.</text>
</comment>
<dbReference type="AlphaFoldDB" id="A0AAD5LLC8"/>
<keyword evidence="2" id="KW-1185">Reference proteome</keyword>
<evidence type="ECO:0000313" key="1">
    <source>
        <dbReference type="EMBL" id="KAI9564836.1"/>
    </source>
</evidence>
<proteinExistence type="predicted"/>
<dbReference type="EMBL" id="WJBH02000001">
    <property type="protein sequence ID" value="KAI9564836.1"/>
    <property type="molecule type" value="Genomic_DNA"/>
</dbReference>
<reference evidence="1 2" key="1">
    <citation type="submission" date="2022-05" db="EMBL/GenBank/DDBJ databases">
        <title>A multi-omics perspective on studying reproductive biology in Daphnia sinensis.</title>
        <authorList>
            <person name="Jia J."/>
        </authorList>
    </citation>
    <scope>NUCLEOTIDE SEQUENCE [LARGE SCALE GENOMIC DNA]</scope>
    <source>
        <strain evidence="1 2">WSL</strain>
    </source>
</reference>
<sequence length="106" mass="11992">MFLISIGQRLNVTTRGLLRKSSFHTHFSILQPILSSSVKYIKRKIHFPVYALCIRRTTADGGTRNGPLSRRELEIKQDILKAPLHVARVDRKHSSPASLCQCKAPN</sequence>
<gene>
    <name evidence="1" type="ORF">GHT06_008578</name>
</gene>
<organism evidence="1 2">
    <name type="scientific">Daphnia sinensis</name>
    <dbReference type="NCBI Taxonomy" id="1820382"/>
    <lineage>
        <taxon>Eukaryota</taxon>
        <taxon>Metazoa</taxon>
        <taxon>Ecdysozoa</taxon>
        <taxon>Arthropoda</taxon>
        <taxon>Crustacea</taxon>
        <taxon>Branchiopoda</taxon>
        <taxon>Diplostraca</taxon>
        <taxon>Cladocera</taxon>
        <taxon>Anomopoda</taxon>
        <taxon>Daphniidae</taxon>
        <taxon>Daphnia</taxon>
        <taxon>Daphnia similis group</taxon>
    </lineage>
</organism>